<reference evidence="4 5" key="1">
    <citation type="journal article" date="2023" name="Elife">
        <title>Identification of key yeast species and microbe-microbe interactions impacting larval growth of Drosophila in the wild.</title>
        <authorList>
            <person name="Mure A."/>
            <person name="Sugiura Y."/>
            <person name="Maeda R."/>
            <person name="Honda K."/>
            <person name="Sakurai N."/>
            <person name="Takahashi Y."/>
            <person name="Watada M."/>
            <person name="Katoh T."/>
            <person name="Gotoh A."/>
            <person name="Gotoh Y."/>
            <person name="Taniguchi I."/>
            <person name="Nakamura K."/>
            <person name="Hayashi T."/>
            <person name="Katayama T."/>
            <person name="Uemura T."/>
            <person name="Hattori Y."/>
        </authorList>
    </citation>
    <scope>NUCLEOTIDE SEQUENCE [LARGE SCALE GENOMIC DNA]</scope>
    <source>
        <strain evidence="4 5">SB-73</strain>
    </source>
</reference>
<gene>
    <name evidence="4" type="ORF">DASB73_041330</name>
</gene>
<evidence type="ECO:0000256" key="1">
    <source>
        <dbReference type="ARBA" id="ARBA00008998"/>
    </source>
</evidence>
<sequence length="217" mass="25077">MSVQYKSVSEEDDCVYTISTCKDLTDKLDKTNYALPIDVWFHAEGIVSKDVFLRLQNESQGLSDIPKDVLEDCLQLTKASSSSKKTSTIKVVYTMLSNIKTGLTSKLESKQTPVYIKSDDVKTRKVSSNPLVLDKLLKTETHVKEEYEKTKAEFDENKRKQNTDKFHKQSKEEQLKATEYRAIAEQKRRGYTDLFDEESLESSSNQNRDEDWEDNFM</sequence>
<dbReference type="PANTHER" id="PTHR13049:SF2">
    <property type="entry name" value="COILED-COIL DOMAIN-CONTAINING PROTEIN 25"/>
    <property type="match status" value="1"/>
</dbReference>
<dbReference type="Pfam" id="PF05670">
    <property type="entry name" value="NFACT-R_1"/>
    <property type="match status" value="1"/>
</dbReference>
<evidence type="ECO:0000256" key="2">
    <source>
        <dbReference type="SAM" id="MobiDB-lite"/>
    </source>
</evidence>
<feature type="region of interest" description="Disordered" evidence="2">
    <location>
        <begin position="154"/>
        <end position="176"/>
    </location>
</feature>
<dbReference type="InterPro" id="IPR008532">
    <property type="entry name" value="NFACT_RNA-bd"/>
</dbReference>
<keyword evidence="5" id="KW-1185">Reference proteome</keyword>
<comment type="similarity">
    <text evidence="1">Belongs to the CCDC25 family.</text>
</comment>
<dbReference type="InterPro" id="IPR039730">
    <property type="entry name" value="Jlp2/Ccd25"/>
</dbReference>
<dbReference type="Proteomes" id="UP001362899">
    <property type="component" value="Unassembled WGS sequence"/>
</dbReference>
<evidence type="ECO:0000259" key="3">
    <source>
        <dbReference type="Pfam" id="PF05670"/>
    </source>
</evidence>
<name>A0AAV5RNS0_STABA</name>
<feature type="region of interest" description="Disordered" evidence="2">
    <location>
        <begin position="193"/>
        <end position="217"/>
    </location>
</feature>
<dbReference type="PANTHER" id="PTHR13049">
    <property type="entry name" value="DUF814-RELATED"/>
    <property type="match status" value="1"/>
</dbReference>
<feature type="domain" description="NFACT RNA-binding" evidence="3">
    <location>
        <begin position="16"/>
        <end position="100"/>
    </location>
</feature>
<dbReference type="AlphaFoldDB" id="A0AAV5RNS0"/>
<accession>A0AAV5RNS0</accession>
<organism evidence="4 5">
    <name type="scientific">Starmerella bacillaris</name>
    <name type="common">Yeast</name>
    <name type="synonym">Candida zemplinina</name>
    <dbReference type="NCBI Taxonomy" id="1247836"/>
    <lineage>
        <taxon>Eukaryota</taxon>
        <taxon>Fungi</taxon>
        <taxon>Dikarya</taxon>
        <taxon>Ascomycota</taxon>
        <taxon>Saccharomycotina</taxon>
        <taxon>Dipodascomycetes</taxon>
        <taxon>Dipodascales</taxon>
        <taxon>Trichomonascaceae</taxon>
        <taxon>Starmerella</taxon>
    </lineage>
</organism>
<protein>
    <recommendedName>
        <fullName evidence="3">NFACT RNA-binding domain-containing protein</fullName>
    </recommendedName>
</protein>
<dbReference type="EMBL" id="BTGC01000008">
    <property type="protein sequence ID" value="GMM53170.1"/>
    <property type="molecule type" value="Genomic_DNA"/>
</dbReference>
<proteinExistence type="inferred from homology"/>
<evidence type="ECO:0000313" key="4">
    <source>
        <dbReference type="EMBL" id="GMM53170.1"/>
    </source>
</evidence>
<evidence type="ECO:0000313" key="5">
    <source>
        <dbReference type="Proteomes" id="UP001362899"/>
    </source>
</evidence>
<comment type="caution">
    <text evidence="4">The sequence shown here is derived from an EMBL/GenBank/DDBJ whole genome shotgun (WGS) entry which is preliminary data.</text>
</comment>